<organism evidence="5 6">
    <name type="scientific">Candidatus Argoarchaeum ethanivorans</name>
    <dbReference type="NCBI Taxonomy" id="2608793"/>
    <lineage>
        <taxon>Archaea</taxon>
        <taxon>Methanobacteriati</taxon>
        <taxon>Methanobacteriota</taxon>
        <taxon>Stenosarchaea group</taxon>
        <taxon>Methanomicrobia</taxon>
        <taxon>Methanosarcinales</taxon>
        <taxon>Methanosarcinales incertae sedis</taxon>
        <taxon>GOM Arc I cluster</taxon>
        <taxon>Candidatus Argoarchaeum</taxon>
    </lineage>
</organism>
<dbReference type="GO" id="GO:0003677">
    <property type="term" value="F:DNA binding"/>
    <property type="evidence" value="ECO:0007669"/>
    <property type="project" value="UniProtKB-KW"/>
</dbReference>
<sequence length="225" mass="26201">MAKEEILRDNLIIPIPYSDGVNVLSKEELNKMIESTSNLKHKLVIMFLYYAELRLDEARNLNWQDIDFDRETIHLKTAKGDKERLVFLHKRLIETLRIFGTKETGSIFISQRDGKYNKRTIQQIIKSASGKAGIKKNVTPHTLRHSFATRLLESGADIRYIQQLIGHRDLKTTQIYTHVANKDIKKTRKSTVGFRILFLDKIVITYNKLTAACTPRLMYYESCKR</sequence>
<name>A0A8B3RXQ3_9EURY</name>
<dbReference type="PANTHER" id="PTHR30349:SF41">
    <property type="entry name" value="INTEGRASE_RECOMBINASE PROTEIN MJ0367-RELATED"/>
    <property type="match status" value="1"/>
</dbReference>
<gene>
    <name evidence="5" type="ORF">AEth_02001</name>
</gene>
<dbReference type="InterPro" id="IPR050090">
    <property type="entry name" value="Tyrosine_recombinase_XerCD"/>
</dbReference>
<dbReference type="InterPro" id="IPR013762">
    <property type="entry name" value="Integrase-like_cat_sf"/>
</dbReference>
<evidence type="ECO:0000313" key="6">
    <source>
        <dbReference type="Proteomes" id="UP000291831"/>
    </source>
</evidence>
<proteinExistence type="predicted"/>
<evidence type="ECO:0000256" key="1">
    <source>
        <dbReference type="ARBA" id="ARBA00022908"/>
    </source>
</evidence>
<protein>
    <recommendedName>
        <fullName evidence="4">Tyr recombinase domain-containing protein</fullName>
    </recommendedName>
</protein>
<evidence type="ECO:0000256" key="3">
    <source>
        <dbReference type="ARBA" id="ARBA00023172"/>
    </source>
</evidence>
<dbReference type="InterPro" id="IPR011010">
    <property type="entry name" value="DNA_brk_join_enz"/>
</dbReference>
<dbReference type="Proteomes" id="UP000291831">
    <property type="component" value="Unassembled WGS sequence"/>
</dbReference>
<dbReference type="GO" id="GO:0006310">
    <property type="term" value="P:DNA recombination"/>
    <property type="evidence" value="ECO:0007669"/>
    <property type="project" value="UniProtKB-KW"/>
</dbReference>
<evidence type="ECO:0000256" key="2">
    <source>
        <dbReference type="ARBA" id="ARBA00023125"/>
    </source>
</evidence>
<keyword evidence="1" id="KW-0229">DNA integration</keyword>
<dbReference type="AlphaFoldDB" id="A0A8B3RXQ3"/>
<keyword evidence="2" id="KW-0238">DNA-binding</keyword>
<comment type="caution">
    <text evidence="5">The sequence shown here is derived from an EMBL/GenBank/DDBJ whole genome shotgun (WGS) entry which is preliminary data.</text>
</comment>
<feature type="domain" description="Tyr recombinase" evidence="4">
    <location>
        <begin position="19"/>
        <end position="189"/>
    </location>
</feature>
<evidence type="ECO:0000313" key="5">
    <source>
        <dbReference type="EMBL" id="RZB28547.1"/>
    </source>
</evidence>
<keyword evidence="3" id="KW-0233">DNA recombination</keyword>
<dbReference type="PANTHER" id="PTHR30349">
    <property type="entry name" value="PHAGE INTEGRASE-RELATED"/>
    <property type="match status" value="1"/>
</dbReference>
<dbReference type="PROSITE" id="PS51898">
    <property type="entry name" value="TYR_RECOMBINASE"/>
    <property type="match status" value="1"/>
</dbReference>
<reference evidence="6" key="1">
    <citation type="submission" date="2019-01" db="EMBL/GenBank/DDBJ databases">
        <title>Anaerobic oxidation of ethane by archaea from a marine hydrocarbon seep.</title>
        <authorList>
            <person name="Musat F."/>
        </authorList>
    </citation>
    <scope>NUCLEOTIDE SEQUENCE [LARGE SCALE GENOMIC DNA]</scope>
</reference>
<dbReference type="GO" id="GO:0015074">
    <property type="term" value="P:DNA integration"/>
    <property type="evidence" value="ECO:0007669"/>
    <property type="project" value="UniProtKB-KW"/>
</dbReference>
<dbReference type="Pfam" id="PF00589">
    <property type="entry name" value="Phage_integrase"/>
    <property type="match status" value="1"/>
</dbReference>
<evidence type="ECO:0000259" key="4">
    <source>
        <dbReference type="PROSITE" id="PS51898"/>
    </source>
</evidence>
<dbReference type="InterPro" id="IPR002104">
    <property type="entry name" value="Integrase_catalytic"/>
</dbReference>
<dbReference type="EMBL" id="RPGO01000045">
    <property type="protein sequence ID" value="RZB28547.1"/>
    <property type="molecule type" value="Genomic_DNA"/>
</dbReference>
<dbReference type="SUPFAM" id="SSF56349">
    <property type="entry name" value="DNA breaking-rejoining enzymes"/>
    <property type="match status" value="1"/>
</dbReference>
<dbReference type="Gene3D" id="1.10.443.10">
    <property type="entry name" value="Intergrase catalytic core"/>
    <property type="match status" value="1"/>
</dbReference>
<accession>A0A8B3RXQ3</accession>